<evidence type="ECO:0008006" key="3">
    <source>
        <dbReference type="Google" id="ProtNLM"/>
    </source>
</evidence>
<evidence type="ECO:0000313" key="1">
    <source>
        <dbReference type="EMBL" id="KRM11850.1"/>
    </source>
</evidence>
<name>A0A0R1W2D0_9LACO</name>
<keyword evidence="2" id="KW-1185">Reference proteome</keyword>
<dbReference type="AlphaFoldDB" id="A0A0R1W2D0"/>
<reference evidence="1 2" key="1">
    <citation type="journal article" date="2015" name="Genome Announc.">
        <title>Expanding the biotechnology potential of lactobacilli through comparative genomics of 213 strains and associated genera.</title>
        <authorList>
            <person name="Sun Z."/>
            <person name="Harris H.M."/>
            <person name="McCann A."/>
            <person name="Guo C."/>
            <person name="Argimon S."/>
            <person name="Zhang W."/>
            <person name="Yang X."/>
            <person name="Jeffery I.B."/>
            <person name="Cooney J.C."/>
            <person name="Kagawa T.F."/>
            <person name="Liu W."/>
            <person name="Song Y."/>
            <person name="Salvetti E."/>
            <person name="Wrobel A."/>
            <person name="Rasinkangas P."/>
            <person name="Parkhill J."/>
            <person name="Rea M.C."/>
            <person name="O'Sullivan O."/>
            <person name="Ritari J."/>
            <person name="Douillard F.P."/>
            <person name="Paul Ross R."/>
            <person name="Yang R."/>
            <person name="Briner A.E."/>
            <person name="Felis G.E."/>
            <person name="de Vos W.M."/>
            <person name="Barrangou R."/>
            <person name="Klaenhammer T.R."/>
            <person name="Caufield P.W."/>
            <person name="Cui Y."/>
            <person name="Zhang H."/>
            <person name="O'Toole P.W."/>
        </authorList>
    </citation>
    <scope>NUCLEOTIDE SEQUENCE [LARGE SCALE GENOMIC DNA]</scope>
    <source>
        <strain evidence="1 2">DSM 18382</strain>
    </source>
</reference>
<sequence length="309" mass="36390">MGNQAKRYLTIIVNDHENDNNNLFKALSSIDNQIGFDLKEELQVLLLTNNKKVDQHNTITFFKNLNISFLIRDTDNYAILANEALKIVDTEWVTFMDSRDLLFADGSLLDFLNFSKNPQNNTNLFIFKYLIPIISNNQISDFSAVDYLNFPFGKYFKKSFLKNKAILFNDHLNHYLLEDFTSRAVEICQKPIWINLVNYYMGFRTPEKDILTEFIQYRLAFLEFIQKNNVDGQTYVRDLVWSIVRAFYILEDQNLVDIPSAKQDLLKLVNLVRPFNDYEKKIANEFKQQQGTHKMGFSQFEDLFRGNEE</sequence>
<dbReference type="OrthoDB" id="2329594at2"/>
<organism evidence="1 2">
    <name type="scientific">Lentilactobacillus farraginis DSM 18382 = JCM 14108</name>
    <dbReference type="NCBI Taxonomy" id="1423743"/>
    <lineage>
        <taxon>Bacteria</taxon>
        <taxon>Bacillati</taxon>
        <taxon>Bacillota</taxon>
        <taxon>Bacilli</taxon>
        <taxon>Lactobacillales</taxon>
        <taxon>Lactobacillaceae</taxon>
        <taxon>Lentilactobacillus</taxon>
    </lineage>
</organism>
<accession>A0A0R1W2D0</accession>
<comment type="caution">
    <text evidence="1">The sequence shown here is derived from an EMBL/GenBank/DDBJ whole genome shotgun (WGS) entry which is preliminary data.</text>
</comment>
<evidence type="ECO:0000313" key="2">
    <source>
        <dbReference type="Proteomes" id="UP000051966"/>
    </source>
</evidence>
<dbReference type="RefSeq" id="WP_056983498.1">
    <property type="nucleotide sequence ID" value="NZ_AZFY01000018.1"/>
</dbReference>
<proteinExistence type="predicted"/>
<protein>
    <recommendedName>
        <fullName evidence="3">Glycosyltransferase 2-like domain-containing protein</fullName>
    </recommendedName>
</protein>
<gene>
    <name evidence="1" type="ORF">FD41_GL001160</name>
</gene>
<dbReference type="Proteomes" id="UP000051966">
    <property type="component" value="Unassembled WGS sequence"/>
</dbReference>
<dbReference type="PATRIC" id="fig|1423743.5.peg.1197"/>
<dbReference type="EMBL" id="AZFY01000018">
    <property type="protein sequence ID" value="KRM11850.1"/>
    <property type="molecule type" value="Genomic_DNA"/>
</dbReference>